<feature type="transmembrane region" description="Helical" evidence="2">
    <location>
        <begin position="23"/>
        <end position="40"/>
    </location>
</feature>
<feature type="non-terminal residue" evidence="3">
    <location>
        <position position="1"/>
    </location>
</feature>
<evidence type="ECO:0008006" key="4">
    <source>
        <dbReference type="Google" id="ProtNLM"/>
    </source>
</evidence>
<evidence type="ECO:0000256" key="2">
    <source>
        <dbReference type="SAM" id="Phobius"/>
    </source>
</evidence>
<reference evidence="3" key="1">
    <citation type="submission" date="2015-12" db="EMBL/GenBank/DDBJ databases">
        <title>De novo transcriptome assembly of four potential Pierce s Disease insect vectors from Arizona vineyards.</title>
        <authorList>
            <person name="Tassone E.E."/>
        </authorList>
    </citation>
    <scope>NUCLEOTIDE SEQUENCE</scope>
</reference>
<dbReference type="EMBL" id="GEDC01003020">
    <property type="protein sequence ID" value="JAS34278.1"/>
    <property type="molecule type" value="Transcribed_RNA"/>
</dbReference>
<accession>A0A1B6E8K8</accession>
<name>A0A1B6E8K8_9HEMI</name>
<dbReference type="AlphaFoldDB" id="A0A1B6E8K8"/>
<evidence type="ECO:0000313" key="3">
    <source>
        <dbReference type="EMBL" id="JAS34278.1"/>
    </source>
</evidence>
<protein>
    <recommendedName>
        <fullName evidence="4">Short neuropeptide F</fullName>
    </recommendedName>
</protein>
<keyword evidence="2" id="KW-1133">Transmembrane helix</keyword>
<keyword evidence="2" id="KW-0812">Transmembrane</keyword>
<keyword evidence="2" id="KW-0472">Membrane</keyword>
<feature type="region of interest" description="Disordered" evidence="1">
    <location>
        <begin position="72"/>
        <end position="94"/>
    </location>
</feature>
<sequence>FCWTQNSLHPTENISIRMKSTKALLGYGVGFLLLLLLFAPRDVTSAPAPFDYDTVRDLYEFLLQREADSHRISRKNNRSPSMRLRFGRRSDPSMSQIEKEGYLTDMIGEN</sequence>
<evidence type="ECO:0000256" key="1">
    <source>
        <dbReference type="SAM" id="MobiDB-lite"/>
    </source>
</evidence>
<gene>
    <name evidence="3" type="ORF">g.45600</name>
</gene>
<organism evidence="3">
    <name type="scientific">Clastoptera arizonana</name>
    <name type="common">Arizona spittle bug</name>
    <dbReference type="NCBI Taxonomy" id="38151"/>
    <lineage>
        <taxon>Eukaryota</taxon>
        <taxon>Metazoa</taxon>
        <taxon>Ecdysozoa</taxon>
        <taxon>Arthropoda</taxon>
        <taxon>Hexapoda</taxon>
        <taxon>Insecta</taxon>
        <taxon>Pterygota</taxon>
        <taxon>Neoptera</taxon>
        <taxon>Paraneoptera</taxon>
        <taxon>Hemiptera</taxon>
        <taxon>Auchenorrhyncha</taxon>
        <taxon>Cercopoidea</taxon>
        <taxon>Clastopteridae</taxon>
        <taxon>Clastoptera</taxon>
    </lineage>
</organism>
<proteinExistence type="predicted"/>